<dbReference type="SUPFAM" id="SSF53850">
    <property type="entry name" value="Periplasmic binding protein-like II"/>
    <property type="match status" value="1"/>
</dbReference>
<reference evidence="3" key="1">
    <citation type="submission" date="2019-10" db="EMBL/GenBank/DDBJ databases">
        <title>Description of Paenibacillus glebae sp. nov.</title>
        <authorList>
            <person name="Carlier A."/>
            <person name="Qi S."/>
        </authorList>
    </citation>
    <scope>NUCLEOTIDE SEQUENCE</scope>
    <source>
        <strain evidence="3">LMG 31456</strain>
    </source>
</reference>
<dbReference type="Pfam" id="PF13416">
    <property type="entry name" value="SBP_bac_8"/>
    <property type="match status" value="1"/>
</dbReference>
<keyword evidence="4" id="KW-1185">Reference proteome</keyword>
<dbReference type="CDD" id="cd13585">
    <property type="entry name" value="PBP2_TMBP_like"/>
    <property type="match status" value="1"/>
</dbReference>
<dbReference type="Proteomes" id="UP000641588">
    <property type="component" value="Unassembled WGS sequence"/>
</dbReference>
<evidence type="ECO:0000313" key="4">
    <source>
        <dbReference type="Proteomes" id="UP000641588"/>
    </source>
</evidence>
<evidence type="ECO:0000256" key="1">
    <source>
        <dbReference type="SAM" id="MobiDB-lite"/>
    </source>
</evidence>
<accession>A0A972GQE8</accession>
<dbReference type="RefSeq" id="WP_171652448.1">
    <property type="nucleotide sequence ID" value="NZ_WHOD01000055.1"/>
</dbReference>
<dbReference type="AlphaFoldDB" id="A0A972GQE8"/>
<organism evidence="3 4">
    <name type="scientific">Paenibacillus foliorum</name>
    <dbReference type="NCBI Taxonomy" id="2654974"/>
    <lineage>
        <taxon>Bacteria</taxon>
        <taxon>Bacillati</taxon>
        <taxon>Bacillota</taxon>
        <taxon>Bacilli</taxon>
        <taxon>Bacillales</taxon>
        <taxon>Paenibacillaceae</taxon>
        <taxon>Paenibacillus</taxon>
    </lineage>
</organism>
<keyword evidence="2" id="KW-0732">Signal</keyword>
<proteinExistence type="predicted"/>
<evidence type="ECO:0000256" key="2">
    <source>
        <dbReference type="SAM" id="SignalP"/>
    </source>
</evidence>
<dbReference type="InterPro" id="IPR050490">
    <property type="entry name" value="Bact_solute-bd_prot1"/>
</dbReference>
<feature type="chain" id="PRO_5039129080" evidence="2">
    <location>
        <begin position="22"/>
        <end position="448"/>
    </location>
</feature>
<feature type="region of interest" description="Disordered" evidence="1">
    <location>
        <begin position="27"/>
        <end position="55"/>
    </location>
</feature>
<name>A0A972GQE8_9BACL</name>
<dbReference type="Gene3D" id="3.40.190.10">
    <property type="entry name" value="Periplasmic binding protein-like II"/>
    <property type="match status" value="2"/>
</dbReference>
<dbReference type="InterPro" id="IPR006059">
    <property type="entry name" value="SBP"/>
</dbReference>
<comment type="caution">
    <text evidence="3">The sequence shown here is derived from an EMBL/GenBank/DDBJ whole genome shotgun (WGS) entry which is preliminary data.</text>
</comment>
<evidence type="ECO:0000313" key="3">
    <source>
        <dbReference type="EMBL" id="NOU94250.1"/>
    </source>
</evidence>
<dbReference type="EMBL" id="WHOD01000055">
    <property type="protein sequence ID" value="NOU94250.1"/>
    <property type="molecule type" value="Genomic_DNA"/>
</dbReference>
<sequence length="448" mass="48891">MKMNKNWSLLVTFATFASMLAACTPGGGGSSSPTASTPAPGGAAAPTNTSTSSNQKVELRMTWWGSQVRHDATLKVIELFEKQNPNIKINGEYLGSDGYWDKLNTQIAGGNAPDLIQLGNNYPDYVARNALLDINPYLGKEINVTDFDKATVESGAMDGKLYGINLGSNAFGIAYNTELIKKSGLQPPTGNWTWDEFGKYAQDLTKALGKGFYGAVDESKVPLYLNYMARQSNKTLYKDGKVGLGKEEIAKWFTTWDSYRKQGSTPPAEITTAYTENPDNSTFVEGKTVMHLIWSNQVNAYQKSMKDEINIVLPPNGGVGAAQGLWLQPSQFMSVNAKTKNPKEAAMFISFMVNDPEATMILGSERGVPGSSKVREALKAKATPVDKKVYDYIDLAAKNSRVLDREIPNGKEFETSIVNLSQKILFGKETIPNAAQELLSAAEKVVKK</sequence>
<feature type="compositionally biased region" description="Low complexity" evidence="1">
    <location>
        <begin position="31"/>
        <end position="53"/>
    </location>
</feature>
<dbReference type="PROSITE" id="PS51257">
    <property type="entry name" value="PROKAR_LIPOPROTEIN"/>
    <property type="match status" value="1"/>
</dbReference>
<dbReference type="PANTHER" id="PTHR43649:SF11">
    <property type="entry name" value="ABC TRANSPORTER SUBSTRATE-BINDING PROTEIN YESO-RELATED"/>
    <property type="match status" value="1"/>
</dbReference>
<gene>
    <name evidence="3" type="ORF">GC093_13625</name>
</gene>
<protein>
    <submittedName>
        <fullName evidence="3">Extracellular solute-binding protein</fullName>
    </submittedName>
</protein>
<feature type="signal peptide" evidence="2">
    <location>
        <begin position="1"/>
        <end position="21"/>
    </location>
</feature>
<dbReference type="PANTHER" id="PTHR43649">
    <property type="entry name" value="ARABINOSE-BINDING PROTEIN-RELATED"/>
    <property type="match status" value="1"/>
</dbReference>